<gene>
    <name evidence="2" type="ORF">NE237_016116</name>
</gene>
<protein>
    <submittedName>
        <fullName evidence="2">Uncharacterized protein</fullName>
    </submittedName>
</protein>
<name>A0A9Q0QRK7_9MAGN</name>
<accession>A0A9Q0QRK7</accession>
<feature type="region of interest" description="Disordered" evidence="1">
    <location>
        <begin position="202"/>
        <end position="239"/>
    </location>
</feature>
<organism evidence="2 3">
    <name type="scientific">Protea cynaroides</name>
    <dbReference type="NCBI Taxonomy" id="273540"/>
    <lineage>
        <taxon>Eukaryota</taxon>
        <taxon>Viridiplantae</taxon>
        <taxon>Streptophyta</taxon>
        <taxon>Embryophyta</taxon>
        <taxon>Tracheophyta</taxon>
        <taxon>Spermatophyta</taxon>
        <taxon>Magnoliopsida</taxon>
        <taxon>Proteales</taxon>
        <taxon>Proteaceae</taxon>
        <taxon>Protea</taxon>
    </lineage>
</organism>
<sequence length="253" mass="26748">MAADGGAVNPVMVSATMDLGRFLGFLAMESAVNRIGSLSVTIPDPLVSVNRAGGQSRSARKHHRWMAREKDKKVAVPSEQVTAISDSPLVTSVPQASGKNNASGVGGRSFASVVSGLSDLNSLPDPIIEGDLPSKCNVCGSFGHSGTTCPQLVRADLPTEKGQQFTSPSDEDIMNKINDNVVRPEQVPNVGRWADVEDDVGTEEGEIDPHVSSNREARGYDPLVSDLGPQAGEKLSDNDGRLNLRMSRTISGL</sequence>
<dbReference type="Proteomes" id="UP001141806">
    <property type="component" value="Unassembled WGS sequence"/>
</dbReference>
<feature type="compositionally biased region" description="Basic and acidic residues" evidence="1">
    <location>
        <begin position="207"/>
        <end position="219"/>
    </location>
</feature>
<evidence type="ECO:0000313" key="3">
    <source>
        <dbReference type="Proteomes" id="UP001141806"/>
    </source>
</evidence>
<proteinExistence type="predicted"/>
<dbReference type="EMBL" id="JAMYWD010000006">
    <property type="protein sequence ID" value="KAJ4969415.1"/>
    <property type="molecule type" value="Genomic_DNA"/>
</dbReference>
<evidence type="ECO:0000256" key="1">
    <source>
        <dbReference type="SAM" id="MobiDB-lite"/>
    </source>
</evidence>
<comment type="caution">
    <text evidence="2">The sequence shown here is derived from an EMBL/GenBank/DDBJ whole genome shotgun (WGS) entry which is preliminary data.</text>
</comment>
<dbReference type="AlphaFoldDB" id="A0A9Q0QRK7"/>
<reference evidence="2" key="1">
    <citation type="journal article" date="2023" name="Plant J.">
        <title>The genome of the king protea, Protea cynaroides.</title>
        <authorList>
            <person name="Chang J."/>
            <person name="Duong T.A."/>
            <person name="Schoeman C."/>
            <person name="Ma X."/>
            <person name="Roodt D."/>
            <person name="Barker N."/>
            <person name="Li Z."/>
            <person name="Van de Peer Y."/>
            <person name="Mizrachi E."/>
        </authorList>
    </citation>
    <scope>NUCLEOTIDE SEQUENCE</scope>
    <source>
        <tissue evidence="2">Young leaves</tissue>
    </source>
</reference>
<evidence type="ECO:0000313" key="2">
    <source>
        <dbReference type="EMBL" id="KAJ4969415.1"/>
    </source>
</evidence>
<keyword evidence="3" id="KW-1185">Reference proteome</keyword>